<evidence type="ECO:0000313" key="11">
    <source>
        <dbReference type="Proteomes" id="UP000548423"/>
    </source>
</evidence>
<feature type="domain" description="POTRA" evidence="9">
    <location>
        <begin position="50"/>
        <end position="118"/>
    </location>
</feature>
<dbReference type="GO" id="GO:0043093">
    <property type="term" value="P:FtsZ-dependent cytokinesis"/>
    <property type="evidence" value="ECO:0007669"/>
    <property type="project" value="UniProtKB-UniRule"/>
</dbReference>
<reference evidence="11" key="1">
    <citation type="submission" date="2020-07" db="EMBL/GenBank/DDBJ databases">
        <authorList>
            <person name="Partida-Martinez L."/>
            <person name="Huntemann M."/>
            <person name="Clum A."/>
            <person name="Wang J."/>
            <person name="Palaniappan K."/>
            <person name="Ritter S."/>
            <person name="Chen I.-M."/>
            <person name="Stamatis D."/>
            <person name="Reddy T."/>
            <person name="O'Malley R."/>
            <person name="Daum C."/>
            <person name="Shapiro N."/>
            <person name="Ivanova N."/>
            <person name="Kyrpides N."/>
            <person name="Woyke T."/>
        </authorList>
    </citation>
    <scope>NUCLEOTIDE SEQUENCE [LARGE SCALE GENOMIC DNA]</scope>
    <source>
        <strain evidence="11">AT2.8</strain>
    </source>
</reference>
<feature type="transmembrane region" description="Helical" evidence="8">
    <location>
        <begin position="28"/>
        <end position="45"/>
    </location>
</feature>
<dbReference type="InterPro" id="IPR005548">
    <property type="entry name" value="Cell_div_FtsQ/DivIB_C"/>
</dbReference>
<dbReference type="InterPro" id="IPR050487">
    <property type="entry name" value="FtsQ_DivIB"/>
</dbReference>
<comment type="subcellular location">
    <subcellularLocation>
        <location evidence="8">Cell membrane</location>
        <topology evidence="8">Single-pass type II membrane protein</topology>
    </subcellularLocation>
    <subcellularLocation>
        <location evidence="1">Membrane</location>
    </subcellularLocation>
    <text evidence="8">Localizes to the division septum.</text>
</comment>
<dbReference type="PANTHER" id="PTHR37820">
    <property type="entry name" value="CELL DIVISION PROTEIN DIVIB"/>
    <property type="match status" value="1"/>
</dbReference>
<comment type="caution">
    <text evidence="10">The sequence shown here is derived from an EMBL/GenBank/DDBJ whole genome shotgun (WGS) entry which is preliminary data.</text>
</comment>
<evidence type="ECO:0000256" key="7">
    <source>
        <dbReference type="ARBA" id="ARBA00023306"/>
    </source>
</evidence>
<dbReference type="Gene3D" id="3.10.20.310">
    <property type="entry name" value="membrane protein fhac"/>
    <property type="match status" value="1"/>
</dbReference>
<dbReference type="Pfam" id="PF03799">
    <property type="entry name" value="FtsQ_DivIB_C"/>
    <property type="match status" value="1"/>
</dbReference>
<keyword evidence="2 8" id="KW-1003">Cell membrane</keyword>
<dbReference type="InterPro" id="IPR013685">
    <property type="entry name" value="POTRA_FtsQ_type"/>
</dbReference>
<dbReference type="Proteomes" id="UP000548423">
    <property type="component" value="Unassembled WGS sequence"/>
</dbReference>
<evidence type="ECO:0000256" key="1">
    <source>
        <dbReference type="ARBA" id="ARBA00004370"/>
    </source>
</evidence>
<comment type="similarity">
    <text evidence="8">Belongs to the FtsQ/DivIB family. DivIB subfamily.</text>
</comment>
<evidence type="ECO:0000259" key="9">
    <source>
        <dbReference type="PROSITE" id="PS51779"/>
    </source>
</evidence>
<dbReference type="AlphaFoldDB" id="A0A852TC24"/>
<dbReference type="Pfam" id="PF08478">
    <property type="entry name" value="POTRA_1"/>
    <property type="match status" value="1"/>
</dbReference>
<proteinExistence type="inferred from homology"/>
<name>A0A852TC24_9BACI</name>
<keyword evidence="6 8" id="KW-0472">Membrane</keyword>
<dbReference type="HAMAP" id="MF_00912">
    <property type="entry name" value="DivIB"/>
    <property type="match status" value="1"/>
</dbReference>
<keyword evidence="7 8" id="KW-0131">Cell cycle</keyword>
<organism evidence="10 11">
    <name type="scientific">Neobacillus niacini</name>
    <dbReference type="NCBI Taxonomy" id="86668"/>
    <lineage>
        <taxon>Bacteria</taxon>
        <taxon>Bacillati</taxon>
        <taxon>Bacillota</taxon>
        <taxon>Bacilli</taxon>
        <taxon>Bacillales</taxon>
        <taxon>Bacillaceae</taxon>
        <taxon>Neobacillus</taxon>
    </lineage>
</organism>
<dbReference type="GO" id="GO:0005886">
    <property type="term" value="C:plasma membrane"/>
    <property type="evidence" value="ECO:0007669"/>
    <property type="project" value="UniProtKB-SubCell"/>
</dbReference>
<keyword evidence="5 8" id="KW-1133">Transmembrane helix</keyword>
<evidence type="ECO:0000256" key="8">
    <source>
        <dbReference type="HAMAP-Rule" id="MF_00912"/>
    </source>
</evidence>
<comment type="function">
    <text evidence="8">Cell division protein that may be involved in stabilizing or promoting the assembly of the division complex.</text>
</comment>
<dbReference type="PROSITE" id="PS51779">
    <property type="entry name" value="POTRA"/>
    <property type="match status" value="1"/>
</dbReference>
<gene>
    <name evidence="8" type="primary">divIB</name>
    <name evidence="10" type="ORF">F4694_002040</name>
</gene>
<dbReference type="InterPro" id="IPR026580">
    <property type="entry name" value="DivIB"/>
</dbReference>
<evidence type="ECO:0000313" key="10">
    <source>
        <dbReference type="EMBL" id="NYE05287.1"/>
    </source>
</evidence>
<evidence type="ECO:0000256" key="2">
    <source>
        <dbReference type="ARBA" id="ARBA00022475"/>
    </source>
</evidence>
<dbReference type="EMBL" id="JACCBX010000004">
    <property type="protein sequence ID" value="NYE05287.1"/>
    <property type="molecule type" value="Genomic_DNA"/>
</dbReference>
<dbReference type="PANTHER" id="PTHR37820:SF1">
    <property type="entry name" value="CELL DIVISION PROTEIN FTSQ"/>
    <property type="match status" value="1"/>
</dbReference>
<dbReference type="Gene3D" id="3.40.50.10960">
    <property type="match status" value="1"/>
</dbReference>
<accession>A0A852TC24</accession>
<dbReference type="InterPro" id="IPR034746">
    <property type="entry name" value="POTRA"/>
</dbReference>
<keyword evidence="4 8" id="KW-0812">Transmembrane</keyword>
<evidence type="ECO:0000256" key="4">
    <source>
        <dbReference type="ARBA" id="ARBA00022692"/>
    </source>
</evidence>
<protein>
    <recommendedName>
        <fullName evidence="8">Cell division protein DivIB</fullName>
    </recommendedName>
</protein>
<dbReference type="GO" id="GO:0032153">
    <property type="term" value="C:cell division site"/>
    <property type="evidence" value="ECO:0007669"/>
    <property type="project" value="UniProtKB-UniRule"/>
</dbReference>
<evidence type="ECO:0000256" key="6">
    <source>
        <dbReference type="ARBA" id="ARBA00023136"/>
    </source>
</evidence>
<keyword evidence="3 8" id="KW-0132">Cell division</keyword>
<reference evidence="11" key="2">
    <citation type="submission" date="2020-08" db="EMBL/GenBank/DDBJ databases">
        <title>The Agave Microbiome: Exploring the role of microbial communities in plant adaptations to desert environments.</title>
        <authorList>
            <person name="Partida-Martinez L.P."/>
        </authorList>
    </citation>
    <scope>NUCLEOTIDE SEQUENCE [LARGE SCALE GENOMIC DNA]</scope>
    <source>
        <strain evidence="11">AT2.8</strain>
    </source>
</reference>
<evidence type="ECO:0000256" key="3">
    <source>
        <dbReference type="ARBA" id="ARBA00022618"/>
    </source>
</evidence>
<sequence>MDKGKIVALEDRIPKLKEQRRRKANRRLIMLLCLFFTMIAVVAYVQSPLSHVKKITIKGNELLSTEEIIKKTKISKDTNIWSVKKDTISSTLKDMNVIKQAKVTIMWPNTVMIEIEERNKLAYLESDGSYFPVMENGKVLKDREVVEIPVNAPILYKFKEGAILKEMVTALDELPVEVLNAISEIHYTPKKTDQYHISLFMNDGFEVSATLRTFSEKMIHYPSIISQLDPSIKGIIDLEVGSYFKAYELEVDEAEDLEIETDKGEG</sequence>
<evidence type="ECO:0000256" key="5">
    <source>
        <dbReference type="ARBA" id="ARBA00022989"/>
    </source>
</evidence>